<protein>
    <submittedName>
        <fullName evidence="3">Uncharacterized protein conserved in bacteria (DUF2326)</fullName>
    </submittedName>
</protein>
<name>A0A0T9RRE5_9GAMM</name>
<dbReference type="RefSeq" id="WP_049601917.1">
    <property type="nucleotide sequence ID" value="NZ_CPZI01000056.1"/>
</dbReference>
<sequence>MFIKSLRITNKDGVVRLISFRSGLNLIFDETPIEPTKVTGNNVGKTTVLMLVDFCLGADAKAIYTDPETKKGEYTLVKDFLMDKEVVITLTLVDDLRDPLSRTVVIDRNFLQRKKSIRQINGKKKTADEFEETLTNMLIPNHYGNKPTFSQIISNNIRYKELSITNTLRTLNSFTRDDEYETLHLFLLGCDFEKGATKQNLLASIRMETTFKNRLESKQTRTAYEASLALLLSEIEYLDFKKSTFYINPNFENDLNALDSIKYHISLTGSKISKLKLRKELIMDAVEDIQSGRMDIDTNQLKGLYHEVNTKITNVHKSFESLLEFHNKMVEEKVRYISKELPELLSGIQVEKNKFSDLILKEKELVANINESGSLDELEGLVNELNIKHRKKGEFETIINQIEQSEKSIENLNKKITTINDKLFSNEFETEVQTQINKFNKYFSSISQELYDEQYALKFDKVTNKTGQKIYKFSSFNTNFSSGKKQGEIVCFDIAYLLFADEENIPCLHFLLNDKKELMHGNQLVKIANLVERHKSQVQYIVSILKDKLPLELNDERNFIVKLSQQEKLFRIENS</sequence>
<dbReference type="EMBL" id="CQBK01000076">
    <property type="protein sequence ID" value="CNI79148.1"/>
    <property type="molecule type" value="Genomic_DNA"/>
</dbReference>
<dbReference type="AlphaFoldDB" id="A0A0T9RRE5"/>
<dbReference type="Gene3D" id="3.40.50.300">
    <property type="entry name" value="P-loop containing nucleotide triphosphate hydrolases"/>
    <property type="match status" value="1"/>
</dbReference>
<gene>
    <name evidence="3" type="ORF">ERS008667_04340</name>
</gene>
<feature type="coiled-coil region" evidence="1">
    <location>
        <begin position="395"/>
        <end position="422"/>
    </location>
</feature>
<dbReference type="InterPro" id="IPR027417">
    <property type="entry name" value="P-loop_NTPase"/>
</dbReference>
<reference evidence="3 4" key="1">
    <citation type="submission" date="2015-03" db="EMBL/GenBank/DDBJ databases">
        <authorList>
            <person name="Murphy D."/>
        </authorList>
    </citation>
    <scope>NUCLEOTIDE SEQUENCE [LARGE SCALE GENOMIC DNA]</scope>
    <source>
        <strain evidence="3 4">Y233</strain>
    </source>
</reference>
<dbReference type="InterPro" id="IPR018760">
    <property type="entry name" value="DUF2326"/>
</dbReference>
<accession>A0A0T9RRE5</accession>
<dbReference type="Pfam" id="PF10088">
    <property type="entry name" value="DUF2326"/>
    <property type="match status" value="1"/>
</dbReference>
<evidence type="ECO:0000313" key="3">
    <source>
        <dbReference type="EMBL" id="CNI79148.1"/>
    </source>
</evidence>
<evidence type="ECO:0000259" key="2">
    <source>
        <dbReference type="Pfam" id="PF10088"/>
    </source>
</evidence>
<organism evidence="3 4">
    <name type="scientific">Yersinia similis</name>
    <dbReference type="NCBI Taxonomy" id="367190"/>
    <lineage>
        <taxon>Bacteria</taxon>
        <taxon>Pseudomonadati</taxon>
        <taxon>Pseudomonadota</taxon>
        <taxon>Gammaproteobacteria</taxon>
        <taxon>Enterobacterales</taxon>
        <taxon>Yersiniaceae</taxon>
        <taxon>Yersinia</taxon>
    </lineage>
</organism>
<feature type="domain" description="DUF2326" evidence="2">
    <location>
        <begin position="446"/>
        <end position="573"/>
    </location>
</feature>
<evidence type="ECO:0000313" key="4">
    <source>
        <dbReference type="Proteomes" id="UP000038204"/>
    </source>
</evidence>
<proteinExistence type="predicted"/>
<dbReference type="Proteomes" id="UP000038204">
    <property type="component" value="Unassembled WGS sequence"/>
</dbReference>
<evidence type="ECO:0000256" key="1">
    <source>
        <dbReference type="SAM" id="Coils"/>
    </source>
</evidence>
<keyword evidence="1" id="KW-0175">Coiled coil</keyword>